<dbReference type="GO" id="GO:0000166">
    <property type="term" value="F:nucleotide binding"/>
    <property type="evidence" value="ECO:0007669"/>
    <property type="project" value="InterPro"/>
</dbReference>
<dbReference type="Gene3D" id="3.40.50.720">
    <property type="entry name" value="NAD(P)-binding Rossmann-like Domain"/>
    <property type="match status" value="1"/>
</dbReference>
<dbReference type="Pfam" id="PF01408">
    <property type="entry name" value="GFO_IDH_MocA"/>
    <property type="match status" value="1"/>
</dbReference>
<dbReference type="EMBL" id="LT629749">
    <property type="protein sequence ID" value="SDS30430.1"/>
    <property type="molecule type" value="Genomic_DNA"/>
</dbReference>
<evidence type="ECO:0000259" key="1">
    <source>
        <dbReference type="Pfam" id="PF01408"/>
    </source>
</evidence>
<dbReference type="AlphaFoldDB" id="A0A1H1R453"/>
<reference evidence="3 4" key="1">
    <citation type="submission" date="2016-10" db="EMBL/GenBank/DDBJ databases">
        <authorList>
            <person name="de Groot N.N."/>
        </authorList>
    </citation>
    <scope>NUCLEOTIDE SEQUENCE [LARGE SCALE GENOMIC DNA]</scope>
    <source>
        <strain evidence="3 4">DSM 21741</strain>
    </source>
</reference>
<proteinExistence type="predicted"/>
<evidence type="ECO:0000313" key="4">
    <source>
        <dbReference type="Proteomes" id="UP000199092"/>
    </source>
</evidence>
<dbReference type="Pfam" id="PF22725">
    <property type="entry name" value="GFO_IDH_MocA_C3"/>
    <property type="match status" value="1"/>
</dbReference>
<dbReference type="InterPro" id="IPR055170">
    <property type="entry name" value="GFO_IDH_MocA-like_dom"/>
</dbReference>
<dbReference type="SUPFAM" id="SSF55347">
    <property type="entry name" value="Glyceraldehyde-3-phosphate dehydrogenase-like, C-terminal domain"/>
    <property type="match status" value="1"/>
</dbReference>
<dbReference type="PANTHER" id="PTHR43708">
    <property type="entry name" value="CONSERVED EXPRESSED OXIDOREDUCTASE (EUROFUNG)"/>
    <property type="match status" value="1"/>
</dbReference>
<gene>
    <name evidence="3" type="ORF">SAMN04488543_1473</name>
</gene>
<dbReference type="PANTHER" id="PTHR43708:SF8">
    <property type="entry name" value="OXIDOREDUCTASE"/>
    <property type="match status" value="1"/>
</dbReference>
<dbReference type="SUPFAM" id="SSF51735">
    <property type="entry name" value="NAD(P)-binding Rossmann-fold domains"/>
    <property type="match status" value="1"/>
</dbReference>
<dbReference type="Gene3D" id="3.30.360.10">
    <property type="entry name" value="Dihydrodipicolinate Reductase, domain 2"/>
    <property type="match status" value="1"/>
</dbReference>
<dbReference type="OrthoDB" id="103047at2"/>
<dbReference type="InterPro" id="IPR000683">
    <property type="entry name" value="Gfo/Idh/MocA-like_OxRdtase_N"/>
</dbReference>
<evidence type="ECO:0000259" key="2">
    <source>
        <dbReference type="Pfam" id="PF22725"/>
    </source>
</evidence>
<dbReference type="RefSeq" id="WP_091411582.1">
    <property type="nucleotide sequence ID" value="NZ_LT629749.1"/>
</dbReference>
<evidence type="ECO:0000313" key="3">
    <source>
        <dbReference type="EMBL" id="SDS30430.1"/>
    </source>
</evidence>
<organism evidence="3 4">
    <name type="scientific">Friedmanniella luteola</name>
    <dbReference type="NCBI Taxonomy" id="546871"/>
    <lineage>
        <taxon>Bacteria</taxon>
        <taxon>Bacillati</taxon>
        <taxon>Actinomycetota</taxon>
        <taxon>Actinomycetes</taxon>
        <taxon>Propionibacteriales</taxon>
        <taxon>Nocardioidaceae</taxon>
        <taxon>Friedmanniella</taxon>
    </lineage>
</organism>
<feature type="domain" description="Gfo/Idh/MocA-like oxidoreductase N-terminal" evidence="1">
    <location>
        <begin position="4"/>
        <end position="122"/>
    </location>
</feature>
<dbReference type="InterPro" id="IPR051317">
    <property type="entry name" value="Gfo/Idh/MocA_oxidoreduct"/>
</dbReference>
<dbReference type="InterPro" id="IPR036291">
    <property type="entry name" value="NAD(P)-bd_dom_sf"/>
</dbReference>
<dbReference type="Proteomes" id="UP000199092">
    <property type="component" value="Chromosome I"/>
</dbReference>
<sequence length="395" mass="42670">MTTRIGILGFGLRASLASYAHQPDAGSRVVAVADPDPARRRAAADALGGDVTLLPDLDALLDQDLDALMVLTPDHLHEEHALRALERGVPTFLEKPLAVSTEGADRILDQAWRTGTRLYVGHNMRHMPVVRALRSAVQDGRIGEVKAVWCRHFVSTGGDFYFKDWHADRSKTLGLLLQKGAHDIDVIHWLAGGYTTRAQAMGTLAVYGDITDRRDNSDRQMRDWYSTDSWPPASQRELAPVLDVEDLSMANFALDNGVLASYQQCHFTPDYWRSYTVIGTEGRLENFGDGGDATVALWDRRSDTYRAEPDATLPVGAADGGHGGADPLLVAEFLRFAREGGPTDTSPVAARQAVAAGVAATSSLRSGGAVVEVPPLPAELEAYFAASQTRPDAGA</sequence>
<protein>
    <submittedName>
        <fullName evidence="3">Predicted dehydrogenase</fullName>
    </submittedName>
</protein>
<name>A0A1H1R453_9ACTN</name>
<dbReference type="STRING" id="546871.SAMN04488543_1473"/>
<feature type="domain" description="GFO/IDH/MocA-like oxidoreductase" evidence="2">
    <location>
        <begin position="130"/>
        <end position="285"/>
    </location>
</feature>
<keyword evidence="4" id="KW-1185">Reference proteome</keyword>
<accession>A0A1H1R453</accession>